<reference evidence="3" key="1">
    <citation type="submission" date="2015-07" db="EMBL/GenBank/DDBJ databases">
        <title>MeaNS - Measles Nucleotide Surveillance Program.</title>
        <authorList>
            <person name="Tran T."/>
            <person name="Druce J."/>
        </authorList>
    </citation>
    <scope>NUCLEOTIDE SEQUENCE</scope>
    <source>
        <strain evidence="3">UCB-OBI-ISO-001</strain>
        <tissue evidence="3">Gonad</tissue>
    </source>
</reference>
<dbReference type="InterPro" id="IPR000467">
    <property type="entry name" value="G_patch_dom"/>
</dbReference>
<dbReference type="SMART" id="SM00443">
    <property type="entry name" value="G_patch"/>
    <property type="match status" value="1"/>
</dbReference>
<dbReference type="PANTHER" id="PTHR14390:SF2">
    <property type="entry name" value="G PATCH DOMAIN-CONTAINING PROTEIN 3"/>
    <property type="match status" value="1"/>
</dbReference>
<dbReference type="OMA" id="GGFHCFH"/>
<feature type="region of interest" description="Disordered" evidence="1">
    <location>
        <begin position="206"/>
        <end position="276"/>
    </location>
</feature>
<dbReference type="OrthoDB" id="5842926at2759"/>
<name>A0A0L8HEH1_OCTBM</name>
<dbReference type="PROSITE" id="PS50174">
    <property type="entry name" value="G_PATCH"/>
    <property type="match status" value="1"/>
</dbReference>
<proteinExistence type="predicted"/>
<evidence type="ECO:0000256" key="1">
    <source>
        <dbReference type="SAM" id="MobiDB-lite"/>
    </source>
</evidence>
<organism evidence="3">
    <name type="scientific">Octopus bimaculoides</name>
    <name type="common">California two-spotted octopus</name>
    <dbReference type="NCBI Taxonomy" id="37653"/>
    <lineage>
        <taxon>Eukaryota</taxon>
        <taxon>Metazoa</taxon>
        <taxon>Spiralia</taxon>
        <taxon>Lophotrochozoa</taxon>
        <taxon>Mollusca</taxon>
        <taxon>Cephalopoda</taxon>
        <taxon>Coleoidea</taxon>
        <taxon>Octopodiformes</taxon>
        <taxon>Octopoda</taxon>
        <taxon>Incirrata</taxon>
        <taxon>Octopodidae</taxon>
        <taxon>Octopus</taxon>
    </lineage>
</organism>
<feature type="region of interest" description="Disordered" evidence="1">
    <location>
        <begin position="589"/>
        <end position="612"/>
    </location>
</feature>
<dbReference type="InterPro" id="IPR040341">
    <property type="entry name" value="GPATCH3"/>
</dbReference>
<dbReference type="GO" id="GO:0039536">
    <property type="term" value="P:negative regulation of RIG-I signaling pathway"/>
    <property type="evidence" value="ECO:0007669"/>
    <property type="project" value="InterPro"/>
</dbReference>
<dbReference type="PANTHER" id="PTHR14390">
    <property type="entry name" value="G PATCH DOMAIN CONTAINING PROTEIN 3"/>
    <property type="match status" value="1"/>
</dbReference>
<sequence length="612" mass="70748">MAVIHAVVGNIPAKYHSKDLRNFFSSLVETDGFDCFHYRHRPEVKRPSQKQLPNNHDNKSLSSCCCVIRVPEVRFEDLFDYNERHWINEKGESMKSQCHIRKIRFSCQSQDKIPYKTREEQAQIPEDREVFTKTDLENLPELHAPTVMPKGNVGTPTYVFLELINQCKLPPRIISKLQLEFPKVTYSNIYGRVPCDYDVQCLPSSGNTLDTGSRNESFQKNLSKRKLNPIKNQFSKGQKENTDETNLKTTTTTATTTTTVDDDSSRSSNDSLRTDANIDASTSCHLSLSANNESRENGTDISLTTSENLHFGANPHSSHKIQIHPPHSNDRTVCDKLEKNDVKISQKTDVSEKRRLKMEEKARRKQNIAEMKRKMALNIEEKMIEFDRGSDYSEEDADYCEEWERHEALHDDPSGQERNKERLFEDNIELKWEKGGSGLVFYTDAQYWQQEEGDFDEQTADDWDVDMRGYYEPGSEDMDARDFIAMRQKNRLSEDTGYKDSVDLKIGKFEKHTRGFGRKIMEQLGWKEGEGLGTTSSGMAEALENLGKSPYNKSGIGFRKSQLSKKQWYRSKQEEHDCNIPFISTIYDNPSITDPEESLLRRNEPYQLKRRK</sequence>
<dbReference type="KEGG" id="obi:106871164"/>
<feature type="compositionally biased region" description="Basic and acidic residues" evidence="1">
    <location>
        <begin position="237"/>
        <end position="246"/>
    </location>
</feature>
<dbReference type="AlphaFoldDB" id="A0A0L8HEH1"/>
<protein>
    <recommendedName>
        <fullName evidence="2">G-patch domain-containing protein</fullName>
    </recommendedName>
</protein>
<dbReference type="EMBL" id="KQ418363">
    <property type="protein sequence ID" value="KOF87653.1"/>
    <property type="molecule type" value="Genomic_DNA"/>
</dbReference>
<feature type="compositionally biased region" description="Polar residues" evidence="1">
    <location>
        <begin position="206"/>
        <end position="221"/>
    </location>
</feature>
<dbReference type="GO" id="GO:0003676">
    <property type="term" value="F:nucleic acid binding"/>
    <property type="evidence" value="ECO:0007669"/>
    <property type="project" value="InterPro"/>
</dbReference>
<feature type="compositionally biased region" description="Low complexity" evidence="1">
    <location>
        <begin position="247"/>
        <end position="259"/>
    </location>
</feature>
<gene>
    <name evidence="3" type="ORF">OCBIM_22016502mg</name>
</gene>
<accession>A0A0L8HEH1</accession>
<feature type="domain" description="G-patch" evidence="2">
    <location>
        <begin position="513"/>
        <end position="561"/>
    </location>
</feature>
<dbReference type="GO" id="GO:0032480">
    <property type="term" value="P:negative regulation of type I interferon production"/>
    <property type="evidence" value="ECO:0007669"/>
    <property type="project" value="InterPro"/>
</dbReference>
<evidence type="ECO:0000313" key="3">
    <source>
        <dbReference type="EMBL" id="KOF87653.1"/>
    </source>
</evidence>
<feature type="compositionally biased region" description="Low complexity" evidence="1">
    <location>
        <begin position="266"/>
        <end position="275"/>
    </location>
</feature>
<evidence type="ECO:0000259" key="2">
    <source>
        <dbReference type="PROSITE" id="PS50174"/>
    </source>
</evidence>
<dbReference type="GO" id="GO:0045893">
    <property type="term" value="P:positive regulation of DNA-templated transcription"/>
    <property type="evidence" value="ECO:0007669"/>
    <property type="project" value="TreeGrafter"/>
</dbReference>
<dbReference type="Pfam" id="PF01585">
    <property type="entry name" value="G-patch"/>
    <property type="match status" value="1"/>
</dbReference>